<proteinExistence type="predicted"/>
<reference evidence="2" key="1">
    <citation type="journal article" date="2019" name="Int. J. Syst. Evol. Microbiol.">
        <title>The Global Catalogue of Microorganisms (GCM) 10K type strain sequencing project: providing services to taxonomists for standard genome sequencing and annotation.</title>
        <authorList>
            <consortium name="The Broad Institute Genomics Platform"/>
            <consortium name="The Broad Institute Genome Sequencing Center for Infectious Disease"/>
            <person name="Wu L."/>
            <person name="Ma J."/>
        </authorList>
    </citation>
    <scope>NUCLEOTIDE SEQUENCE [LARGE SCALE GENOMIC DNA]</scope>
    <source>
        <strain evidence="2">CGMCC 1.12295</strain>
    </source>
</reference>
<keyword evidence="2" id="KW-1185">Reference proteome</keyword>
<organism evidence="1 2">
    <name type="scientific">Siminovitchia sediminis</name>
    <dbReference type="NCBI Taxonomy" id="1274353"/>
    <lineage>
        <taxon>Bacteria</taxon>
        <taxon>Bacillati</taxon>
        <taxon>Bacillota</taxon>
        <taxon>Bacilli</taxon>
        <taxon>Bacillales</taxon>
        <taxon>Bacillaceae</taxon>
        <taxon>Siminovitchia</taxon>
    </lineage>
</organism>
<gene>
    <name evidence="1" type="ORF">ACFSCZ_10970</name>
</gene>
<protein>
    <submittedName>
        <fullName evidence="1">Uncharacterized protein</fullName>
    </submittedName>
</protein>
<evidence type="ECO:0000313" key="2">
    <source>
        <dbReference type="Proteomes" id="UP001597301"/>
    </source>
</evidence>
<comment type="caution">
    <text evidence="1">The sequence shown here is derived from an EMBL/GenBank/DDBJ whole genome shotgun (WGS) entry which is preliminary data.</text>
</comment>
<accession>A0ABW4KIR8</accession>
<evidence type="ECO:0000313" key="1">
    <source>
        <dbReference type="EMBL" id="MFD1707251.1"/>
    </source>
</evidence>
<dbReference type="EMBL" id="JBHUEO010000029">
    <property type="protein sequence ID" value="MFD1707251.1"/>
    <property type="molecule type" value="Genomic_DNA"/>
</dbReference>
<name>A0ABW4KIR8_9BACI</name>
<dbReference type="RefSeq" id="WP_380773975.1">
    <property type="nucleotide sequence ID" value="NZ_JBHUEO010000029.1"/>
</dbReference>
<dbReference type="Gene3D" id="3.10.105.10">
    <property type="entry name" value="Dipeptide-binding Protein, Domain 3"/>
    <property type="match status" value="1"/>
</dbReference>
<sequence length="66" mass="7306">MADISNGMNPSEAAEKWFDAHPDQVAEWTDGAQAGNGESMNLVFVCLGHGDRKYKCDWKGSCTKWL</sequence>
<dbReference type="Proteomes" id="UP001597301">
    <property type="component" value="Unassembled WGS sequence"/>
</dbReference>